<comment type="caution">
    <text evidence="5">The sequence shown here is derived from an EMBL/GenBank/DDBJ whole genome shotgun (WGS) entry which is preliminary data.</text>
</comment>
<evidence type="ECO:0000313" key="5">
    <source>
        <dbReference type="EMBL" id="TCJ15991.1"/>
    </source>
</evidence>
<proteinExistence type="inferred from homology"/>
<reference evidence="5 6" key="1">
    <citation type="submission" date="2019-03" db="EMBL/GenBank/DDBJ databases">
        <title>Genome sequence of Thiobacillaceae bacterium LSR1, a sulfur-oxidizing bacterium isolated from freshwater sediment.</title>
        <authorList>
            <person name="Li S."/>
        </authorList>
    </citation>
    <scope>NUCLEOTIDE SEQUENCE [LARGE SCALE GENOMIC DNA]</scope>
    <source>
        <strain evidence="5 6">LSR1</strain>
    </source>
</reference>
<protein>
    <submittedName>
        <fullName evidence="5">Bifunctional 2-acylglycerophosphoethanolamine acyltransferase/acyl-ACP synthetase</fullName>
    </submittedName>
</protein>
<evidence type="ECO:0000256" key="2">
    <source>
        <dbReference type="SAM" id="MobiDB-lite"/>
    </source>
</evidence>
<evidence type="ECO:0000313" key="6">
    <source>
        <dbReference type="Proteomes" id="UP000295443"/>
    </source>
</evidence>
<evidence type="ECO:0000259" key="4">
    <source>
        <dbReference type="Pfam" id="PF00501"/>
    </source>
</evidence>
<dbReference type="Gene3D" id="3.40.50.12780">
    <property type="entry name" value="N-terminal domain of ligase-like"/>
    <property type="match status" value="1"/>
</dbReference>
<dbReference type="SUPFAM" id="SSF56801">
    <property type="entry name" value="Acetyl-CoA synthetase-like"/>
    <property type="match status" value="1"/>
</dbReference>
<evidence type="ECO:0000256" key="1">
    <source>
        <dbReference type="ARBA" id="ARBA00006432"/>
    </source>
</evidence>
<dbReference type="PANTHER" id="PTHR43201">
    <property type="entry name" value="ACYL-COA SYNTHETASE"/>
    <property type="match status" value="1"/>
</dbReference>
<dbReference type="AlphaFoldDB" id="A0A4R1BFP5"/>
<name>A0A4R1BFP5_9PROT</name>
<dbReference type="Proteomes" id="UP000295443">
    <property type="component" value="Unassembled WGS sequence"/>
</dbReference>
<keyword evidence="3" id="KW-0812">Transmembrane</keyword>
<dbReference type="PROSITE" id="PS00455">
    <property type="entry name" value="AMP_BINDING"/>
    <property type="match status" value="1"/>
</dbReference>
<feature type="region of interest" description="Disordered" evidence="2">
    <location>
        <begin position="17"/>
        <end position="43"/>
    </location>
</feature>
<organism evidence="5 6">
    <name type="scientific">Parasulfuritortus cantonensis</name>
    <dbReference type="NCBI Taxonomy" id="2528202"/>
    <lineage>
        <taxon>Bacteria</taxon>
        <taxon>Pseudomonadati</taxon>
        <taxon>Pseudomonadota</taxon>
        <taxon>Betaproteobacteria</taxon>
        <taxon>Nitrosomonadales</taxon>
        <taxon>Thiobacillaceae</taxon>
        <taxon>Parasulfuritortus</taxon>
    </lineage>
</organism>
<evidence type="ECO:0000256" key="3">
    <source>
        <dbReference type="SAM" id="Phobius"/>
    </source>
</evidence>
<dbReference type="PANTHER" id="PTHR43201:SF8">
    <property type="entry name" value="ACYL-COA SYNTHETASE FAMILY MEMBER 3"/>
    <property type="match status" value="1"/>
</dbReference>
<gene>
    <name evidence="5" type="ORF">EZJ19_05905</name>
</gene>
<feature type="transmembrane region" description="Helical" evidence="3">
    <location>
        <begin position="265"/>
        <end position="287"/>
    </location>
</feature>
<dbReference type="Pfam" id="PF00501">
    <property type="entry name" value="AMP-binding"/>
    <property type="match status" value="1"/>
</dbReference>
<feature type="compositionally biased region" description="Low complexity" evidence="2">
    <location>
        <begin position="20"/>
        <end position="40"/>
    </location>
</feature>
<dbReference type="InterPro" id="IPR020845">
    <property type="entry name" value="AMP-binding_CS"/>
</dbReference>
<dbReference type="InterPro" id="IPR000873">
    <property type="entry name" value="AMP-dep_synth/lig_dom"/>
</dbReference>
<keyword evidence="5" id="KW-0808">Transferase</keyword>
<dbReference type="InterPro" id="IPR042099">
    <property type="entry name" value="ANL_N_sf"/>
</dbReference>
<dbReference type="GO" id="GO:0006631">
    <property type="term" value="P:fatty acid metabolic process"/>
    <property type="evidence" value="ECO:0007669"/>
    <property type="project" value="TreeGrafter"/>
</dbReference>
<keyword evidence="6" id="KW-1185">Reference proteome</keyword>
<feature type="domain" description="AMP-dependent synthetase/ligase" evidence="4">
    <location>
        <begin position="78"/>
        <end position="418"/>
    </location>
</feature>
<keyword evidence="3" id="KW-1133">Transmembrane helix</keyword>
<dbReference type="Gene3D" id="3.30.300.30">
    <property type="match status" value="1"/>
</dbReference>
<dbReference type="InterPro" id="IPR045851">
    <property type="entry name" value="AMP-bd_C_sf"/>
</dbReference>
<dbReference type="GO" id="GO:0031956">
    <property type="term" value="F:medium-chain fatty acid-CoA ligase activity"/>
    <property type="evidence" value="ECO:0007669"/>
    <property type="project" value="TreeGrafter"/>
</dbReference>
<keyword evidence="3" id="KW-0472">Membrane</keyword>
<dbReference type="EMBL" id="SJZB01000021">
    <property type="protein sequence ID" value="TCJ15991.1"/>
    <property type="molecule type" value="Genomic_DNA"/>
</dbReference>
<comment type="similarity">
    <text evidence="1">Belongs to the ATP-dependent AMP-binding enzyme family.</text>
</comment>
<accession>A0A4R1BFP5</accession>
<dbReference type="GO" id="GO:0016746">
    <property type="term" value="F:acyltransferase activity"/>
    <property type="evidence" value="ECO:0007669"/>
    <property type="project" value="UniProtKB-KW"/>
</dbReference>
<dbReference type="OrthoDB" id="9766486at2"/>
<sequence>MPTCSCRMRRSTAVPWGPATWSANTTTPSTSSVSSTRTPSEQGVRVMTPANDTLFSALVGAMRRFGRHTPGQWEDMKPGTYSYGDLVKMSLALGRLTSRIAVAGEHIGILMPNMVATVCLLIGVSAYRRVPCMLNYTAGSEGMQNACHTARIRTIVTSRAFLTKANLTDEVARLHDVRLVYLEDLRGEFGWRDKLWLMAYAIWFPLRAVPAGDPEAPGAVLFTSGSEGKPKGVVLSHRAMLTNAAQVLAMFSFGRTDKMFNCLPIFHSFGLTCGVLIPMVSGARLLLYTSPLHYKVIPELVREKRPTALFATGTFLNQYARHARPDDFTSLRFLVAGAERLAEPVRRLWQEKFGIDIIEGYGASETAPVLSINPPGGNRYGSVGRLLPGIEARLSVVPGINSGGELHVRCPNLMSGYYRYDRPGELEPPASAFGPGWYNTGDVVDIDTDGYLSVVGRLRRFAKVAGEMVSLEVVENIAHAVSADAMHAATSTSDLHRGEAIVLFTTDSDLTREQLAAAARGLGYPEIAVPRKIKVVESLPLLGSGKVDYMRLHSMGTQAI</sequence>
<keyword evidence="5" id="KW-0012">Acyltransferase</keyword>